<dbReference type="InterPro" id="IPR000175">
    <property type="entry name" value="Na/ntran_symport"/>
</dbReference>
<dbReference type="CDD" id="cd11496">
    <property type="entry name" value="SLC6sbd-TauT-like"/>
    <property type="match status" value="1"/>
</dbReference>
<reference evidence="13" key="1">
    <citation type="journal article" date="2021" name="J. Neurosci.">
        <title>Neuromodulation Can Be Simple: Myoinhibitory Peptide, Contained in Dedicated Regulatory Pathways, Is the Only Neurally-Mediated Peptide Modulator of Stick Insect Leg Muscle.</title>
        <authorList>
            <person name="Liessem S."/>
            <person name="Kowatschew D."/>
            <person name="Dippel S."/>
            <person name="Blanke A."/>
            <person name="Korsching S."/>
            <person name="Guschlbauer C."/>
            <person name="Hooper S.L."/>
            <person name="Predel R."/>
            <person name="Buschges A."/>
        </authorList>
    </citation>
    <scope>NUCLEOTIDE SEQUENCE</scope>
</reference>
<dbReference type="EMBL" id="MT879300">
    <property type="protein sequence ID" value="QRN45428.1"/>
    <property type="molecule type" value="mRNA"/>
</dbReference>
<feature type="compositionally biased region" description="Pro residues" evidence="11">
    <location>
        <begin position="38"/>
        <end position="47"/>
    </location>
</feature>
<feature type="binding site" evidence="8">
    <location>
        <position position="413"/>
    </location>
    <ligand>
        <name>Na(+)</name>
        <dbReference type="ChEBI" id="CHEBI:29101"/>
        <label>1</label>
    </ligand>
</feature>
<feature type="disulfide bond" evidence="9">
    <location>
        <begin position="177"/>
        <end position="186"/>
    </location>
</feature>
<keyword evidence="8" id="KW-0479">Metal-binding</keyword>
<feature type="transmembrane region" description="Helical" evidence="12">
    <location>
        <begin position="471"/>
        <end position="493"/>
    </location>
</feature>
<evidence type="ECO:0000313" key="13">
    <source>
        <dbReference type="EMBL" id="QRN45428.1"/>
    </source>
</evidence>
<feature type="transmembrane region" description="Helical" evidence="12">
    <location>
        <begin position="259"/>
        <end position="278"/>
    </location>
</feature>
<feature type="transmembrane region" description="Helical" evidence="12">
    <location>
        <begin position="115"/>
        <end position="137"/>
    </location>
</feature>
<feature type="transmembrane region" description="Helical" evidence="12">
    <location>
        <begin position="228"/>
        <end position="247"/>
    </location>
</feature>
<keyword evidence="9" id="KW-1015">Disulfide bond</keyword>
<dbReference type="PROSITE" id="PS00610">
    <property type="entry name" value="NA_NEUROTRAN_SYMP_1"/>
    <property type="match status" value="1"/>
</dbReference>
<dbReference type="GO" id="GO:0035725">
    <property type="term" value="P:sodium ion transmembrane transport"/>
    <property type="evidence" value="ECO:0007669"/>
    <property type="project" value="TreeGrafter"/>
</dbReference>
<protein>
    <recommendedName>
        <fullName evidence="10">Transporter</fullName>
    </recommendedName>
</protein>
<dbReference type="SUPFAM" id="SSF161070">
    <property type="entry name" value="SNF-like"/>
    <property type="match status" value="1"/>
</dbReference>
<keyword evidence="4 10" id="KW-0812">Transmembrane</keyword>
<dbReference type="Pfam" id="PF00209">
    <property type="entry name" value="SNF"/>
    <property type="match status" value="1"/>
</dbReference>
<evidence type="ECO:0000256" key="7">
    <source>
        <dbReference type="ARBA" id="ARBA00023136"/>
    </source>
</evidence>
<dbReference type="PANTHER" id="PTHR11616:SF254">
    <property type="entry name" value="TRANSPORTER"/>
    <property type="match status" value="1"/>
</dbReference>
<feature type="binding site" evidence="8">
    <location>
        <position position="414"/>
    </location>
    <ligand>
        <name>Na(+)</name>
        <dbReference type="ChEBI" id="CHEBI:29101"/>
        <label>1</label>
    </ligand>
</feature>
<feature type="transmembrane region" description="Helical" evidence="12">
    <location>
        <begin position="339"/>
        <end position="365"/>
    </location>
</feature>
<feature type="binding site" evidence="8">
    <location>
        <position position="345"/>
    </location>
    <ligand>
        <name>Na(+)</name>
        <dbReference type="ChEBI" id="CHEBI:29101"/>
        <label>1</label>
    </ligand>
</feature>
<evidence type="ECO:0000256" key="2">
    <source>
        <dbReference type="ARBA" id="ARBA00006459"/>
    </source>
</evidence>
<evidence type="ECO:0000256" key="10">
    <source>
        <dbReference type="RuleBase" id="RU003732"/>
    </source>
</evidence>
<dbReference type="GO" id="GO:0006865">
    <property type="term" value="P:amino acid transport"/>
    <property type="evidence" value="ECO:0007669"/>
    <property type="project" value="TreeGrafter"/>
</dbReference>
<feature type="transmembrane region" description="Helical" evidence="12">
    <location>
        <begin position="401"/>
        <end position="429"/>
    </location>
</feature>
<dbReference type="GO" id="GO:0015293">
    <property type="term" value="F:symporter activity"/>
    <property type="evidence" value="ECO:0007669"/>
    <property type="project" value="UniProtKB-KW"/>
</dbReference>
<feature type="binding site" evidence="8">
    <location>
        <position position="410"/>
    </location>
    <ligand>
        <name>Na(+)</name>
        <dbReference type="ChEBI" id="CHEBI:29101"/>
        <label>1</label>
    </ligand>
</feature>
<feature type="region of interest" description="Disordered" evidence="11">
    <location>
        <begin position="30"/>
        <end position="54"/>
    </location>
</feature>
<feature type="binding site" evidence="8">
    <location>
        <position position="76"/>
    </location>
    <ligand>
        <name>Na(+)</name>
        <dbReference type="ChEBI" id="CHEBI:29101"/>
        <label>1</label>
    </ligand>
</feature>
<evidence type="ECO:0000256" key="5">
    <source>
        <dbReference type="ARBA" id="ARBA00022847"/>
    </source>
</evidence>
<accession>A0A891XJB9</accession>
<name>A0A891XJB9_CARMO</name>
<evidence type="ECO:0000256" key="12">
    <source>
        <dbReference type="SAM" id="Phobius"/>
    </source>
</evidence>
<feature type="transmembrane region" description="Helical" evidence="12">
    <location>
        <begin position="513"/>
        <end position="535"/>
    </location>
</feature>
<dbReference type="PANTHER" id="PTHR11616">
    <property type="entry name" value="SODIUM/CHLORIDE DEPENDENT TRANSPORTER"/>
    <property type="match status" value="1"/>
</dbReference>
<feature type="binding site" evidence="8">
    <location>
        <position position="72"/>
    </location>
    <ligand>
        <name>Na(+)</name>
        <dbReference type="ChEBI" id="CHEBI:29101"/>
        <label>1</label>
    </ligand>
</feature>
<dbReference type="PROSITE" id="PS50267">
    <property type="entry name" value="NA_NEUROTRAN_SYMP_3"/>
    <property type="match status" value="1"/>
</dbReference>
<dbReference type="GO" id="GO:0005886">
    <property type="term" value="C:plasma membrane"/>
    <property type="evidence" value="ECO:0007669"/>
    <property type="project" value="TreeGrafter"/>
</dbReference>
<evidence type="ECO:0000256" key="3">
    <source>
        <dbReference type="ARBA" id="ARBA00022448"/>
    </source>
</evidence>
<organism evidence="13">
    <name type="scientific">Carausius morosus</name>
    <name type="common">Indian stick insect</name>
    <name type="synonym">Dixippus morosus</name>
    <dbReference type="NCBI Taxonomy" id="7022"/>
    <lineage>
        <taxon>Eukaryota</taxon>
        <taxon>Metazoa</taxon>
        <taxon>Ecdysozoa</taxon>
        <taxon>Arthropoda</taxon>
        <taxon>Hexapoda</taxon>
        <taxon>Insecta</taxon>
        <taxon>Pterygota</taxon>
        <taxon>Neoptera</taxon>
        <taxon>Polyneoptera</taxon>
        <taxon>Phasmatodea</taxon>
        <taxon>Verophasmatodea</taxon>
        <taxon>Anareolatae</taxon>
        <taxon>Lonchodidae</taxon>
        <taxon>Lonchodinae</taxon>
        <taxon>Carausius</taxon>
    </lineage>
</organism>
<evidence type="ECO:0000256" key="9">
    <source>
        <dbReference type="PIRSR" id="PIRSR600175-2"/>
    </source>
</evidence>
<comment type="subcellular location">
    <subcellularLocation>
        <location evidence="1">Membrane</location>
        <topology evidence="1">Multi-pass membrane protein</topology>
    </subcellularLocation>
</comment>
<evidence type="ECO:0000256" key="11">
    <source>
        <dbReference type="SAM" id="MobiDB-lite"/>
    </source>
</evidence>
<dbReference type="InterPro" id="IPR037272">
    <property type="entry name" value="SNS_sf"/>
</dbReference>
<feature type="transmembrane region" description="Helical" evidence="12">
    <location>
        <begin position="307"/>
        <end position="327"/>
    </location>
</feature>
<proteinExistence type="evidence at transcript level"/>
<evidence type="ECO:0000256" key="6">
    <source>
        <dbReference type="ARBA" id="ARBA00022989"/>
    </source>
</evidence>
<keyword evidence="6 12" id="KW-1133">Transmembrane helix</keyword>
<keyword evidence="7 12" id="KW-0472">Membrane</keyword>
<evidence type="ECO:0000256" key="4">
    <source>
        <dbReference type="ARBA" id="ARBA00022692"/>
    </source>
</evidence>
<keyword evidence="5 10" id="KW-0769">Symport</keyword>
<feature type="transmembrane region" description="Helical" evidence="12">
    <location>
        <begin position="441"/>
        <end position="465"/>
    </location>
</feature>
<dbReference type="GO" id="GO:0046872">
    <property type="term" value="F:metal ion binding"/>
    <property type="evidence" value="ECO:0007669"/>
    <property type="project" value="UniProtKB-KW"/>
</dbReference>
<keyword evidence="8" id="KW-0915">Sodium</keyword>
<dbReference type="NCBIfam" id="NF037979">
    <property type="entry name" value="Na_transp"/>
    <property type="match status" value="1"/>
</dbReference>
<comment type="similarity">
    <text evidence="2 10">Belongs to the sodium:neurotransmitter symporter (SNF) (TC 2.A.22) family.</text>
</comment>
<feature type="transmembrane region" description="Helical" evidence="12">
    <location>
        <begin position="149"/>
        <end position="169"/>
    </location>
</feature>
<feature type="transmembrane region" description="Helical" evidence="12">
    <location>
        <begin position="90"/>
        <end position="109"/>
    </location>
</feature>
<sequence length="628" mass="70145">MSEKLYYWGEEKAAPDPEETFIEFSAKPAPSSAIMPAAPAPSPPPPAQDGEEERGGWGNKLDFLFSCISVSVGLGNVWRFPYLCYRNGGGAFLVTYGIAMIFCGIPIFFQEVAIGQYLGAGGMTLVGQLCPILQGVGYATMTIVFFLDMYYCVIIAWTIFYLIATFVVLPDLPWQDCDNLWNTDNCFTAGMNATFVHNHSNHTTTPVEEFWERRVLQITDGINNLGGIQWELLGCLTIGWAMVYLIICRGLHSSGKIIWFTALFPYAVLFVLLVRSVTLSGAEKGLLYYITPRWEELLKPEPWIDGASQIFFAYSIGTGALPALGSYNKFHHNCYNDALITCVVNTLTSLLAGCVTFSILGHIAVEQGTDVADVVKSGPGLVFLTYPEVVLTLPGAPAWSAIFFVMLVILGIDSEFCIVESFVTGMVDYWPEVLRPHRKKFTFGICLLMLILGMPMVTQGGAYVFQLMDNYSASGMSLLWVCFFQTITISWIFGASKFTECVHQMMGIRPNKFWYICWVFCAPAVMVSIFLFFCIRYEPVKYGQSYEYPWWAEMLGFMMSFSSMIWVPAYAVYYAVSSPDSIKQNIINGLKPNFKSRVKVPKVDKSAVIPMSESSAKLLTKNNSFLVQ</sequence>
<dbReference type="AlphaFoldDB" id="A0A891XJB9"/>
<evidence type="ECO:0000256" key="1">
    <source>
        <dbReference type="ARBA" id="ARBA00004141"/>
    </source>
</evidence>
<dbReference type="PRINTS" id="PR00176">
    <property type="entry name" value="NANEUSMPORT"/>
</dbReference>
<feature type="transmembrane region" description="Helical" evidence="12">
    <location>
        <begin position="555"/>
        <end position="576"/>
    </location>
</feature>
<keyword evidence="3 10" id="KW-0813">Transport</keyword>
<evidence type="ECO:0000256" key="8">
    <source>
        <dbReference type="PIRSR" id="PIRSR600175-1"/>
    </source>
</evidence>